<reference evidence="1 2" key="1">
    <citation type="journal article" date="2019" name="Commun. Biol.">
        <title>The bagworm genome reveals a unique fibroin gene that provides high tensile strength.</title>
        <authorList>
            <person name="Kono N."/>
            <person name="Nakamura H."/>
            <person name="Ohtoshi R."/>
            <person name="Tomita M."/>
            <person name="Numata K."/>
            <person name="Arakawa K."/>
        </authorList>
    </citation>
    <scope>NUCLEOTIDE SEQUENCE [LARGE SCALE GENOMIC DNA]</scope>
</reference>
<dbReference type="EMBL" id="BGZK01000272">
    <property type="protein sequence ID" value="GBP33359.1"/>
    <property type="molecule type" value="Genomic_DNA"/>
</dbReference>
<accession>A0A4C1V458</accession>
<name>A0A4C1V458_EUMVA</name>
<protein>
    <submittedName>
        <fullName evidence="1">Uncharacterized protein</fullName>
    </submittedName>
</protein>
<sequence length="120" mass="13197">MTFLTVMAIYDIAARGHALSHSYALAFVRSWFFLALFAGAGAERRTYICLVPGRLLVGDTTPTDQFSGEGSAARRLLLRWCDVLEEFIGAPVSDVEHPATNALDEFLYGFDAEVASDYVI</sequence>
<proteinExistence type="predicted"/>
<evidence type="ECO:0000313" key="1">
    <source>
        <dbReference type="EMBL" id="GBP33359.1"/>
    </source>
</evidence>
<dbReference type="AlphaFoldDB" id="A0A4C1V458"/>
<keyword evidence="2" id="KW-1185">Reference proteome</keyword>
<organism evidence="1 2">
    <name type="scientific">Eumeta variegata</name>
    <name type="common">Bagworm moth</name>
    <name type="synonym">Eumeta japonica</name>
    <dbReference type="NCBI Taxonomy" id="151549"/>
    <lineage>
        <taxon>Eukaryota</taxon>
        <taxon>Metazoa</taxon>
        <taxon>Ecdysozoa</taxon>
        <taxon>Arthropoda</taxon>
        <taxon>Hexapoda</taxon>
        <taxon>Insecta</taxon>
        <taxon>Pterygota</taxon>
        <taxon>Neoptera</taxon>
        <taxon>Endopterygota</taxon>
        <taxon>Lepidoptera</taxon>
        <taxon>Glossata</taxon>
        <taxon>Ditrysia</taxon>
        <taxon>Tineoidea</taxon>
        <taxon>Psychidae</taxon>
        <taxon>Oiketicinae</taxon>
        <taxon>Eumeta</taxon>
    </lineage>
</organism>
<dbReference type="Proteomes" id="UP000299102">
    <property type="component" value="Unassembled WGS sequence"/>
</dbReference>
<comment type="caution">
    <text evidence="1">The sequence shown here is derived from an EMBL/GenBank/DDBJ whole genome shotgun (WGS) entry which is preliminary data.</text>
</comment>
<evidence type="ECO:0000313" key="2">
    <source>
        <dbReference type="Proteomes" id="UP000299102"/>
    </source>
</evidence>
<gene>
    <name evidence="1" type="ORF">EVAR_30949_1</name>
</gene>